<evidence type="ECO:0000313" key="1">
    <source>
        <dbReference type="EMBL" id="PIA43978.1"/>
    </source>
</evidence>
<dbReference type="InParanoid" id="A0A2G5DKD9"/>
<accession>A0A2G5DKD9</accession>
<organism evidence="1 2">
    <name type="scientific">Aquilegia coerulea</name>
    <name type="common">Rocky mountain columbine</name>
    <dbReference type="NCBI Taxonomy" id="218851"/>
    <lineage>
        <taxon>Eukaryota</taxon>
        <taxon>Viridiplantae</taxon>
        <taxon>Streptophyta</taxon>
        <taxon>Embryophyta</taxon>
        <taxon>Tracheophyta</taxon>
        <taxon>Spermatophyta</taxon>
        <taxon>Magnoliopsida</taxon>
        <taxon>Ranunculales</taxon>
        <taxon>Ranunculaceae</taxon>
        <taxon>Thalictroideae</taxon>
        <taxon>Aquilegia</taxon>
    </lineage>
</organism>
<name>A0A2G5DKD9_AQUCA</name>
<keyword evidence="2" id="KW-1185">Reference proteome</keyword>
<protein>
    <submittedName>
        <fullName evidence="1">Uncharacterized protein</fullName>
    </submittedName>
</protein>
<sequence>MYLGSYCCDVLTVIPVTIVSPFTELKKEDLISGLLFPPPRPNHPSTASQNTFYHRPSVIVKNVQSSDVLLQELVILTSFLLWGTGSCWYQSAISLAWNLRQHLPRRMAPLVSLQKKVYLSILKKELPKLLAFSSGATNQPSLHNIVIYTCRLF</sequence>
<dbReference type="Proteomes" id="UP000230069">
    <property type="component" value="Unassembled WGS sequence"/>
</dbReference>
<reference evidence="1 2" key="1">
    <citation type="submission" date="2017-09" db="EMBL/GenBank/DDBJ databases">
        <title>WGS assembly of Aquilegia coerulea Goldsmith.</title>
        <authorList>
            <person name="Hodges S."/>
            <person name="Kramer E."/>
            <person name="Nordborg M."/>
            <person name="Tomkins J."/>
            <person name="Borevitz J."/>
            <person name="Derieg N."/>
            <person name="Yan J."/>
            <person name="Mihaltcheva S."/>
            <person name="Hayes R.D."/>
            <person name="Rokhsar D."/>
        </authorList>
    </citation>
    <scope>NUCLEOTIDE SEQUENCE [LARGE SCALE GENOMIC DNA]</scope>
    <source>
        <strain evidence="2">cv. Goldsmith</strain>
    </source>
</reference>
<dbReference type="EMBL" id="KZ305035">
    <property type="protein sequence ID" value="PIA43978.1"/>
    <property type="molecule type" value="Genomic_DNA"/>
</dbReference>
<evidence type="ECO:0000313" key="2">
    <source>
        <dbReference type="Proteomes" id="UP000230069"/>
    </source>
</evidence>
<dbReference type="AlphaFoldDB" id="A0A2G5DKD9"/>
<proteinExistence type="predicted"/>
<gene>
    <name evidence="1" type="ORF">AQUCO_01800206v1</name>
</gene>
<dbReference type="STRING" id="218851.A0A2G5DKD9"/>